<evidence type="ECO:0000313" key="2">
    <source>
        <dbReference type="EMBL" id="PSL26617.1"/>
    </source>
</evidence>
<feature type="transmembrane region" description="Helical" evidence="1">
    <location>
        <begin position="162"/>
        <end position="184"/>
    </location>
</feature>
<evidence type="ECO:0000313" key="3">
    <source>
        <dbReference type="Proteomes" id="UP000241964"/>
    </source>
</evidence>
<feature type="transmembrane region" description="Helical" evidence="1">
    <location>
        <begin position="69"/>
        <end position="87"/>
    </location>
</feature>
<dbReference type="Proteomes" id="UP000241964">
    <property type="component" value="Unassembled WGS sequence"/>
</dbReference>
<keyword evidence="1" id="KW-0472">Membrane</keyword>
<protein>
    <submittedName>
        <fullName evidence="2">Uncharacterized protein</fullName>
    </submittedName>
</protein>
<feature type="transmembrane region" description="Helical" evidence="1">
    <location>
        <begin position="99"/>
        <end position="117"/>
    </location>
</feature>
<reference evidence="2 3" key="1">
    <citation type="submission" date="2018-03" db="EMBL/GenBank/DDBJ databases">
        <title>Genomic Encyclopedia of Archaeal and Bacterial Type Strains, Phase II (KMG-II): from individual species to whole genera.</title>
        <authorList>
            <person name="Goeker M."/>
        </authorList>
    </citation>
    <scope>NUCLEOTIDE SEQUENCE [LARGE SCALE GENOMIC DNA]</scope>
    <source>
        <strain evidence="2 3">DSM 29057</strain>
    </source>
</reference>
<evidence type="ECO:0000256" key="1">
    <source>
        <dbReference type="SAM" id="Phobius"/>
    </source>
</evidence>
<keyword evidence="3" id="KW-1185">Reference proteome</keyword>
<feature type="transmembrane region" description="Helical" evidence="1">
    <location>
        <begin position="39"/>
        <end position="57"/>
    </location>
</feature>
<proteinExistence type="predicted"/>
<organism evidence="2 3">
    <name type="scientific">Dyadobacter jiangsuensis</name>
    <dbReference type="NCBI Taxonomy" id="1591085"/>
    <lineage>
        <taxon>Bacteria</taxon>
        <taxon>Pseudomonadati</taxon>
        <taxon>Bacteroidota</taxon>
        <taxon>Cytophagia</taxon>
        <taxon>Cytophagales</taxon>
        <taxon>Spirosomataceae</taxon>
        <taxon>Dyadobacter</taxon>
    </lineage>
</organism>
<accession>A0A2P8FY14</accession>
<dbReference type="AlphaFoldDB" id="A0A2P8FY14"/>
<sequence length="231" mass="27680">MLESYFSYIIRQPVISAPVFLNLLPILLIWRKRAYNEKLLLILFVYLILKLCVDLVMFDLASHRQNNVIYYNVSIPVRYVLTSWMYYYEFDNKSHRRWLLFSWPLFVGFSMWDIIHTNSSIGDVHDQNVVLYSATIESLLMLFWIMLYFYDTIRALKIPNLLTYPFFWICSGLLLFYSSFLFIAPVMHYAARWDQWMDIGTLDYIPYVFESVSLILFSIGIAQYRDNSYAK</sequence>
<dbReference type="EMBL" id="PYAS01000009">
    <property type="protein sequence ID" value="PSL26617.1"/>
    <property type="molecule type" value="Genomic_DNA"/>
</dbReference>
<name>A0A2P8FY14_9BACT</name>
<feature type="transmembrane region" description="Helical" evidence="1">
    <location>
        <begin position="129"/>
        <end position="150"/>
    </location>
</feature>
<gene>
    <name evidence="2" type="ORF">CLV60_109109</name>
</gene>
<keyword evidence="1" id="KW-0812">Transmembrane</keyword>
<comment type="caution">
    <text evidence="2">The sequence shown here is derived from an EMBL/GenBank/DDBJ whole genome shotgun (WGS) entry which is preliminary data.</text>
</comment>
<feature type="transmembrane region" description="Helical" evidence="1">
    <location>
        <begin position="6"/>
        <end position="30"/>
    </location>
</feature>
<feature type="transmembrane region" description="Helical" evidence="1">
    <location>
        <begin position="204"/>
        <end position="224"/>
    </location>
</feature>
<keyword evidence="1" id="KW-1133">Transmembrane helix</keyword>